<dbReference type="InterPro" id="IPR014710">
    <property type="entry name" value="RmlC-like_jellyroll"/>
</dbReference>
<keyword evidence="8" id="KW-1185">Reference proteome</keyword>
<dbReference type="InterPro" id="IPR050204">
    <property type="entry name" value="AraC_XylS_family_regulators"/>
</dbReference>
<dbReference type="SUPFAM" id="SSF46689">
    <property type="entry name" value="Homeodomain-like"/>
    <property type="match status" value="2"/>
</dbReference>
<dbReference type="AlphaFoldDB" id="A0A842HD11"/>
<dbReference type="Pfam" id="PF12833">
    <property type="entry name" value="HTH_18"/>
    <property type="match status" value="1"/>
</dbReference>
<reference evidence="7 8" key="1">
    <citation type="submission" date="2020-07" db="EMBL/GenBank/DDBJ databases">
        <authorList>
            <person name="Feng X."/>
        </authorList>
    </citation>
    <scope>NUCLEOTIDE SEQUENCE [LARGE SCALE GENOMIC DNA]</scope>
    <source>
        <strain evidence="7 8">JCM31066</strain>
    </source>
</reference>
<dbReference type="PANTHER" id="PTHR46796:SF13">
    <property type="entry name" value="HTH-TYPE TRANSCRIPTIONAL ACTIVATOR RHAS"/>
    <property type="match status" value="1"/>
</dbReference>
<dbReference type="SMART" id="SM00342">
    <property type="entry name" value="HTH_ARAC"/>
    <property type="match status" value="1"/>
</dbReference>
<dbReference type="Gene3D" id="2.60.120.10">
    <property type="entry name" value="Jelly Rolls"/>
    <property type="match status" value="1"/>
</dbReference>
<dbReference type="Gene3D" id="1.10.10.60">
    <property type="entry name" value="Homeodomain-like"/>
    <property type="match status" value="1"/>
</dbReference>
<evidence type="ECO:0000256" key="2">
    <source>
        <dbReference type="ARBA" id="ARBA00023015"/>
    </source>
</evidence>
<evidence type="ECO:0000256" key="3">
    <source>
        <dbReference type="ARBA" id="ARBA00023125"/>
    </source>
</evidence>
<dbReference type="RefSeq" id="WP_185675389.1">
    <property type="nucleotide sequence ID" value="NZ_JACHVB010000021.1"/>
</dbReference>
<evidence type="ECO:0000256" key="1">
    <source>
        <dbReference type="ARBA" id="ARBA00022490"/>
    </source>
</evidence>
<organism evidence="7 8">
    <name type="scientific">Ruficoccus amylovorans</name>
    <dbReference type="NCBI Taxonomy" id="1804625"/>
    <lineage>
        <taxon>Bacteria</taxon>
        <taxon>Pseudomonadati</taxon>
        <taxon>Verrucomicrobiota</taxon>
        <taxon>Opitutia</taxon>
        <taxon>Puniceicoccales</taxon>
        <taxon>Cerasicoccaceae</taxon>
        <taxon>Ruficoccus</taxon>
    </lineage>
</organism>
<evidence type="ECO:0000256" key="5">
    <source>
        <dbReference type="ARBA" id="ARBA00023163"/>
    </source>
</evidence>
<dbReference type="InterPro" id="IPR037923">
    <property type="entry name" value="HTH-like"/>
</dbReference>
<gene>
    <name evidence="7" type="ORF">H5P28_09065</name>
</gene>
<dbReference type="InterPro" id="IPR018060">
    <property type="entry name" value="HTH_AraC"/>
</dbReference>
<dbReference type="GO" id="GO:0043565">
    <property type="term" value="F:sequence-specific DNA binding"/>
    <property type="evidence" value="ECO:0007669"/>
    <property type="project" value="InterPro"/>
</dbReference>
<dbReference type="PROSITE" id="PS01124">
    <property type="entry name" value="HTH_ARAC_FAMILY_2"/>
    <property type="match status" value="1"/>
</dbReference>
<feature type="domain" description="HTH araC/xylS-type" evidence="6">
    <location>
        <begin position="189"/>
        <end position="289"/>
    </location>
</feature>
<evidence type="ECO:0000259" key="6">
    <source>
        <dbReference type="PROSITE" id="PS01124"/>
    </source>
</evidence>
<dbReference type="InterPro" id="IPR018062">
    <property type="entry name" value="HTH_AraC-typ_CS"/>
</dbReference>
<accession>A0A842HD11</accession>
<dbReference type="InterPro" id="IPR013096">
    <property type="entry name" value="Cupin_2"/>
</dbReference>
<dbReference type="InterPro" id="IPR009057">
    <property type="entry name" value="Homeodomain-like_sf"/>
</dbReference>
<keyword evidence="5" id="KW-0804">Transcription</keyword>
<dbReference type="Pfam" id="PF07883">
    <property type="entry name" value="Cupin_2"/>
    <property type="match status" value="1"/>
</dbReference>
<protein>
    <submittedName>
        <fullName evidence="7">Helix-turn-helix transcriptional regulator</fullName>
    </submittedName>
</protein>
<dbReference type="PRINTS" id="PR00032">
    <property type="entry name" value="HTHARAC"/>
</dbReference>
<keyword evidence="4" id="KW-0010">Activator</keyword>
<sequence length="291" mass="33145">MSESILLSRQYLFAHTSTPIRVMRIDDQEPTQPHQHEFAEIIFILSGSGVHETGQFRHHIHPGDVMVIRRRRSHAYRETRALNLINLLVSEPVLENIASHLGSLPGFHSLFTFEFTRWEQKDFRQRLCLNAADLRTACADISMIEEELAHGGETGSYLARARLSTLLALLARRYGTHSRGSAGLDQRLGQVLSSIDADPAAPRSLSEMARAAAMSERSFQRYFQKATGTSPATYLLRKRIQLAEPLLRDHNPPRSLTEIAFLCGFNDSNYLSRQFKKLHGISPREYRNKHR</sequence>
<dbReference type="InterPro" id="IPR020449">
    <property type="entry name" value="Tscrpt_reg_AraC-type_HTH"/>
</dbReference>
<dbReference type="Proteomes" id="UP000546464">
    <property type="component" value="Unassembled WGS sequence"/>
</dbReference>
<proteinExistence type="predicted"/>
<dbReference type="EMBL" id="JACHVB010000021">
    <property type="protein sequence ID" value="MBC2594405.1"/>
    <property type="molecule type" value="Genomic_DNA"/>
</dbReference>
<comment type="caution">
    <text evidence="7">The sequence shown here is derived from an EMBL/GenBank/DDBJ whole genome shotgun (WGS) entry which is preliminary data.</text>
</comment>
<name>A0A842HD11_9BACT</name>
<evidence type="ECO:0000313" key="7">
    <source>
        <dbReference type="EMBL" id="MBC2594405.1"/>
    </source>
</evidence>
<keyword evidence="3" id="KW-0238">DNA-binding</keyword>
<dbReference type="GO" id="GO:0003700">
    <property type="term" value="F:DNA-binding transcription factor activity"/>
    <property type="evidence" value="ECO:0007669"/>
    <property type="project" value="InterPro"/>
</dbReference>
<dbReference type="SUPFAM" id="SSF51215">
    <property type="entry name" value="Regulatory protein AraC"/>
    <property type="match status" value="1"/>
</dbReference>
<evidence type="ECO:0000313" key="8">
    <source>
        <dbReference type="Proteomes" id="UP000546464"/>
    </source>
</evidence>
<dbReference type="PANTHER" id="PTHR46796">
    <property type="entry name" value="HTH-TYPE TRANSCRIPTIONAL ACTIVATOR RHAS-RELATED"/>
    <property type="match status" value="1"/>
</dbReference>
<keyword evidence="2" id="KW-0805">Transcription regulation</keyword>
<evidence type="ECO:0000256" key="4">
    <source>
        <dbReference type="ARBA" id="ARBA00023159"/>
    </source>
</evidence>
<dbReference type="PROSITE" id="PS00041">
    <property type="entry name" value="HTH_ARAC_FAMILY_1"/>
    <property type="match status" value="1"/>
</dbReference>
<keyword evidence="1" id="KW-0963">Cytoplasm</keyword>